<evidence type="ECO:0000259" key="11">
    <source>
        <dbReference type="Pfam" id="PF03934"/>
    </source>
</evidence>
<evidence type="ECO:0000259" key="12">
    <source>
        <dbReference type="Pfam" id="PF21687"/>
    </source>
</evidence>
<dbReference type="AlphaFoldDB" id="A0A3B1BDU8"/>
<dbReference type="InterPro" id="IPR049031">
    <property type="entry name" value="T2SSK_SAM-like_1st"/>
</dbReference>
<dbReference type="InterPro" id="IPR038072">
    <property type="entry name" value="GspK_central_sf"/>
</dbReference>
<keyword evidence="4" id="KW-1003">Cell membrane</keyword>
<accession>A0A3B1BDU8</accession>
<evidence type="ECO:0000313" key="13">
    <source>
        <dbReference type="EMBL" id="VAX16279.1"/>
    </source>
</evidence>
<comment type="subcellular location">
    <subcellularLocation>
        <location evidence="1">Cell inner membrane</location>
    </subcellularLocation>
</comment>
<feature type="domain" description="T2SS protein K second SAM-like" evidence="11">
    <location>
        <begin position="200"/>
        <end position="246"/>
    </location>
</feature>
<keyword evidence="7" id="KW-0653">Protein transport</keyword>
<feature type="domain" description="T2SS protein K first SAM-like" evidence="12">
    <location>
        <begin position="94"/>
        <end position="196"/>
    </location>
</feature>
<feature type="transmembrane region" description="Helical" evidence="10">
    <location>
        <begin position="6"/>
        <end position="22"/>
    </location>
</feature>
<gene>
    <name evidence="13" type="ORF">MNBD_NITROSPINAE01-504</name>
</gene>
<dbReference type="PANTHER" id="PTHR38831:SF1">
    <property type="entry name" value="TYPE II SECRETION SYSTEM PROTEIN K-RELATED"/>
    <property type="match status" value="1"/>
</dbReference>
<keyword evidence="3" id="KW-0813">Transport</keyword>
<dbReference type="Gene3D" id="1.10.40.60">
    <property type="entry name" value="EpsJ-like"/>
    <property type="match status" value="2"/>
</dbReference>
<dbReference type="GO" id="GO:0005886">
    <property type="term" value="C:plasma membrane"/>
    <property type="evidence" value="ECO:0007669"/>
    <property type="project" value="UniProtKB-SubCell"/>
</dbReference>
<evidence type="ECO:0008006" key="14">
    <source>
        <dbReference type="Google" id="ProtNLM"/>
    </source>
</evidence>
<evidence type="ECO:0000256" key="5">
    <source>
        <dbReference type="ARBA" id="ARBA00022519"/>
    </source>
</evidence>
<evidence type="ECO:0000256" key="8">
    <source>
        <dbReference type="ARBA" id="ARBA00022989"/>
    </source>
</evidence>
<keyword evidence="6 10" id="KW-0812">Transmembrane</keyword>
<evidence type="ECO:0000256" key="7">
    <source>
        <dbReference type="ARBA" id="ARBA00022927"/>
    </source>
</evidence>
<evidence type="ECO:0000256" key="9">
    <source>
        <dbReference type="ARBA" id="ARBA00023136"/>
    </source>
</evidence>
<evidence type="ECO:0000256" key="2">
    <source>
        <dbReference type="ARBA" id="ARBA00007246"/>
    </source>
</evidence>
<proteinExistence type="inferred from homology"/>
<name>A0A3B1BDU8_9ZZZZ</name>
<dbReference type="SUPFAM" id="SSF158544">
    <property type="entry name" value="GspK insert domain-like"/>
    <property type="match status" value="1"/>
</dbReference>
<keyword evidence="8 10" id="KW-1133">Transmembrane helix</keyword>
<dbReference type="GO" id="GO:0009306">
    <property type="term" value="P:protein secretion"/>
    <property type="evidence" value="ECO:0007669"/>
    <property type="project" value="InterPro"/>
</dbReference>
<dbReference type="EMBL" id="UOGC01000023">
    <property type="protein sequence ID" value="VAX16279.1"/>
    <property type="molecule type" value="Genomic_DNA"/>
</dbReference>
<keyword evidence="9 10" id="KW-0472">Membrane</keyword>
<dbReference type="Gene3D" id="3.30.1300.30">
    <property type="entry name" value="GSPII I/J protein-like"/>
    <property type="match status" value="1"/>
</dbReference>
<reference evidence="13" key="1">
    <citation type="submission" date="2018-06" db="EMBL/GenBank/DDBJ databases">
        <authorList>
            <person name="Zhirakovskaya E."/>
        </authorList>
    </citation>
    <scope>NUCLEOTIDE SEQUENCE</scope>
</reference>
<dbReference type="InterPro" id="IPR005628">
    <property type="entry name" value="GspK"/>
</dbReference>
<dbReference type="InterPro" id="IPR049179">
    <property type="entry name" value="T2SSK_SAM-like_2nd"/>
</dbReference>
<dbReference type="Pfam" id="PF21687">
    <property type="entry name" value="T2SSK_1st"/>
    <property type="match status" value="1"/>
</dbReference>
<protein>
    <recommendedName>
        <fullName evidence="14">General secretion pathway protein K</fullName>
    </recommendedName>
</protein>
<evidence type="ECO:0000256" key="10">
    <source>
        <dbReference type="SAM" id="Phobius"/>
    </source>
</evidence>
<comment type="similarity">
    <text evidence="2">Belongs to the GSP K family.</text>
</comment>
<evidence type="ECO:0000256" key="3">
    <source>
        <dbReference type="ARBA" id="ARBA00022448"/>
    </source>
</evidence>
<dbReference type="Pfam" id="PF03934">
    <property type="entry name" value="T2SSK"/>
    <property type="match status" value="1"/>
</dbReference>
<dbReference type="PANTHER" id="PTHR38831">
    <property type="entry name" value="TYPE II SECRETION SYSTEM PROTEIN K"/>
    <property type="match status" value="1"/>
</dbReference>
<evidence type="ECO:0000256" key="4">
    <source>
        <dbReference type="ARBA" id="ARBA00022475"/>
    </source>
</evidence>
<organism evidence="13">
    <name type="scientific">hydrothermal vent metagenome</name>
    <dbReference type="NCBI Taxonomy" id="652676"/>
    <lineage>
        <taxon>unclassified sequences</taxon>
        <taxon>metagenomes</taxon>
        <taxon>ecological metagenomes</taxon>
    </lineage>
</organism>
<sequence>MALVTVLVVMAITVSLISFMFIRQDAWVRSLENSSSRAQAATVARSAIEWMGELALEDAKDKKGGHLAQAGPEEIPLFEVEGGELTGRIEAAQGKLNLNNLSKNGVIDQSGLKVMRKFFDLIDVPVELVEALADWVDKDGDIRPPSGAEDEYYLSLKNPYRTANVELAELNDLYFIKGFDKKVIDKLRPYAIALPEGTPLNVNTASAEAITAIFGGALPLKWGKSVVEARGNGFEKVSDFKKLIPLKISIPTGWSISVNSWYYLVRAEARFQRARVGYMALIEVRENYDTAKIIWLKEA</sequence>
<dbReference type="PIRSF" id="PIRSF002786">
    <property type="entry name" value="XcpX"/>
    <property type="match status" value="1"/>
</dbReference>
<dbReference type="NCBIfam" id="NF037980">
    <property type="entry name" value="T2SS_GspK"/>
    <property type="match status" value="1"/>
</dbReference>
<evidence type="ECO:0000256" key="6">
    <source>
        <dbReference type="ARBA" id="ARBA00022692"/>
    </source>
</evidence>
<keyword evidence="5" id="KW-0997">Cell inner membrane</keyword>
<evidence type="ECO:0000256" key="1">
    <source>
        <dbReference type="ARBA" id="ARBA00004533"/>
    </source>
</evidence>